<gene>
    <name evidence="4" type="primary">egtD</name>
    <name evidence="4" type="ORF">GCM10009821_28720</name>
</gene>
<accession>A0ABN2W6Y1</accession>
<evidence type="ECO:0000256" key="2">
    <source>
        <dbReference type="ARBA" id="ARBA00022679"/>
    </source>
</evidence>
<organism evidence="4 5">
    <name type="scientific">Aeromicrobium halocynthiae</name>
    <dbReference type="NCBI Taxonomy" id="560557"/>
    <lineage>
        <taxon>Bacteria</taxon>
        <taxon>Bacillati</taxon>
        <taxon>Actinomycetota</taxon>
        <taxon>Actinomycetes</taxon>
        <taxon>Propionibacteriales</taxon>
        <taxon>Nocardioidaceae</taxon>
        <taxon>Aeromicrobium</taxon>
    </lineage>
</organism>
<reference evidence="4 5" key="1">
    <citation type="journal article" date="2019" name="Int. J. Syst. Evol. Microbiol.">
        <title>The Global Catalogue of Microorganisms (GCM) 10K type strain sequencing project: providing services to taxonomists for standard genome sequencing and annotation.</title>
        <authorList>
            <consortium name="The Broad Institute Genomics Platform"/>
            <consortium name="The Broad Institute Genome Sequencing Center for Infectious Disease"/>
            <person name="Wu L."/>
            <person name="Ma J."/>
        </authorList>
    </citation>
    <scope>NUCLEOTIDE SEQUENCE [LARGE SCALE GENOMIC DNA]</scope>
    <source>
        <strain evidence="4 5">JCM 15749</strain>
    </source>
</reference>
<evidence type="ECO:0000313" key="4">
    <source>
        <dbReference type="EMBL" id="GAA2085360.1"/>
    </source>
</evidence>
<dbReference type="NCBIfam" id="TIGR03438">
    <property type="entry name" value="egtD_ergothio"/>
    <property type="match status" value="1"/>
</dbReference>
<feature type="domain" description="Histidine-specific methyltransferase SAM-dependent" evidence="3">
    <location>
        <begin position="25"/>
        <end position="316"/>
    </location>
</feature>
<evidence type="ECO:0000313" key="5">
    <source>
        <dbReference type="Proteomes" id="UP001501480"/>
    </source>
</evidence>
<keyword evidence="5" id="KW-1185">Reference proteome</keyword>
<dbReference type="InterPro" id="IPR051128">
    <property type="entry name" value="EgtD_Methyltrsf_superfamily"/>
</dbReference>
<dbReference type="Proteomes" id="UP001501480">
    <property type="component" value="Unassembled WGS sequence"/>
</dbReference>
<dbReference type="SUPFAM" id="SSF53335">
    <property type="entry name" value="S-adenosyl-L-methionine-dependent methyltransferases"/>
    <property type="match status" value="1"/>
</dbReference>
<dbReference type="Gene3D" id="3.40.50.150">
    <property type="entry name" value="Vaccinia Virus protein VP39"/>
    <property type="match status" value="1"/>
</dbReference>
<dbReference type="RefSeq" id="WP_344330108.1">
    <property type="nucleotide sequence ID" value="NZ_BAAAPY010000015.1"/>
</dbReference>
<proteinExistence type="predicted"/>
<dbReference type="InterPro" id="IPR029063">
    <property type="entry name" value="SAM-dependent_MTases_sf"/>
</dbReference>
<name>A0ABN2W6Y1_9ACTN</name>
<dbReference type="Pfam" id="PF10017">
    <property type="entry name" value="Methyltransf_33"/>
    <property type="match status" value="1"/>
</dbReference>
<sequence length="324" mass="35162">MTPSPTAATPLEVLLEPDALRDALAHDATEGLGSRPYTLPPKYFYDERGSALFEDITRLPEYYPTRAERNLLVEHAAAVVATSQADVLLELGSGSSEKTSLLLDAFGDGLRAYVPVDVSPTALQGAVDELAVERPGLSVLGVVADFERHLPDLPRPGRRLVAFLGGTIGNLDRAQRAGFLATLQASLAPGETVLLGVDLVKDPERLVAAYDDAAGVTAEFNLNVLRVLARELDADLDPADFEHVALWDPDDERIEMRLRARRSLTGRLAALGLEVELEEGEEIRTEISSKFRREGIEAELTAQGLDPAGWWTDGDYALVLAVRQ</sequence>
<dbReference type="EMBL" id="BAAAPY010000015">
    <property type="protein sequence ID" value="GAA2085360.1"/>
    <property type="molecule type" value="Genomic_DNA"/>
</dbReference>
<dbReference type="InterPro" id="IPR017804">
    <property type="entry name" value="MeTrfase_EgtD-like"/>
</dbReference>
<dbReference type="PIRSF" id="PIRSF018005">
    <property type="entry name" value="UCP018005"/>
    <property type="match status" value="1"/>
</dbReference>
<dbReference type="InterPro" id="IPR019257">
    <property type="entry name" value="MeTrfase_dom"/>
</dbReference>
<keyword evidence="1" id="KW-0489">Methyltransferase</keyword>
<evidence type="ECO:0000259" key="3">
    <source>
        <dbReference type="Pfam" id="PF10017"/>
    </source>
</evidence>
<keyword evidence="2" id="KW-0808">Transferase</keyword>
<dbReference type="InterPro" id="IPR035094">
    <property type="entry name" value="EgtD"/>
</dbReference>
<comment type="caution">
    <text evidence="4">The sequence shown here is derived from an EMBL/GenBank/DDBJ whole genome shotgun (WGS) entry which is preliminary data.</text>
</comment>
<dbReference type="PANTHER" id="PTHR43397:SF1">
    <property type="entry name" value="ERGOTHIONEINE BIOSYNTHESIS PROTEIN 1"/>
    <property type="match status" value="1"/>
</dbReference>
<dbReference type="PANTHER" id="PTHR43397">
    <property type="entry name" value="ERGOTHIONEINE BIOSYNTHESIS PROTEIN 1"/>
    <property type="match status" value="1"/>
</dbReference>
<evidence type="ECO:0000256" key="1">
    <source>
        <dbReference type="ARBA" id="ARBA00022603"/>
    </source>
</evidence>
<protein>
    <submittedName>
        <fullName evidence="4">L-histidine N(Alpha)-methyltransferase</fullName>
    </submittedName>
</protein>